<feature type="chain" id="PRO_5015890703" description="Celp0028 effector like protein" evidence="2">
    <location>
        <begin position="19"/>
        <end position="253"/>
    </location>
</feature>
<evidence type="ECO:0000313" key="4">
    <source>
        <dbReference type="Proteomes" id="UP000244855"/>
    </source>
</evidence>
<evidence type="ECO:0008006" key="5">
    <source>
        <dbReference type="Google" id="ProtNLM"/>
    </source>
</evidence>
<feature type="signal peptide" evidence="2">
    <location>
        <begin position="1"/>
        <end position="18"/>
    </location>
</feature>
<reference evidence="3 4" key="1">
    <citation type="journal article" date="2018" name="Sci. Rep.">
        <title>Comparative genomics provides insights into the lifestyle and reveals functional heterogeneity of dark septate endophytic fungi.</title>
        <authorList>
            <person name="Knapp D.G."/>
            <person name="Nemeth J.B."/>
            <person name="Barry K."/>
            <person name="Hainaut M."/>
            <person name="Henrissat B."/>
            <person name="Johnson J."/>
            <person name="Kuo A."/>
            <person name="Lim J.H.P."/>
            <person name="Lipzen A."/>
            <person name="Nolan M."/>
            <person name="Ohm R.A."/>
            <person name="Tamas L."/>
            <person name="Grigoriev I.V."/>
            <person name="Spatafora J.W."/>
            <person name="Nagy L.G."/>
            <person name="Kovacs G.M."/>
        </authorList>
    </citation>
    <scope>NUCLEOTIDE SEQUENCE [LARGE SCALE GENOMIC DNA]</scope>
    <source>
        <strain evidence="3 4">DSE2036</strain>
    </source>
</reference>
<dbReference type="AlphaFoldDB" id="A0A2V1E7H3"/>
<evidence type="ECO:0000256" key="1">
    <source>
        <dbReference type="SAM" id="MobiDB-lite"/>
    </source>
</evidence>
<sequence length="253" mass="26830">MHTSTLLTLLTTASFALAAPAAEPIKIGVDDVILYSNSGRYSIMKRDDLQIIQDLRANKTLPPKPAYLSGYHSPPNSTTGAGNSSAAPVVARADNDGSVRLIVPSPPQDFLGWDVIMSAVVKGSPTTLSVTSGYSIANTVSVGVSSQFTLVKDFLSATMSVSYDMSWTSTTTQQFSSEVPAGKYGAFVCNPRTHRESGVVFEGKIGEEGTSTYYQGDSFASKSYAGLEWVDGVILLCTGDEFPLKRCVGDGTL</sequence>
<feature type="compositionally biased region" description="Polar residues" evidence="1">
    <location>
        <begin position="74"/>
        <end position="86"/>
    </location>
</feature>
<keyword evidence="4" id="KW-1185">Reference proteome</keyword>
<accession>A0A2V1E7H3</accession>
<evidence type="ECO:0000313" key="3">
    <source>
        <dbReference type="EMBL" id="PVI05604.1"/>
    </source>
</evidence>
<feature type="region of interest" description="Disordered" evidence="1">
    <location>
        <begin position="66"/>
        <end position="88"/>
    </location>
</feature>
<protein>
    <recommendedName>
        <fullName evidence="5">Celp0028 effector like protein</fullName>
    </recommendedName>
</protein>
<dbReference type="EMBL" id="KZ805313">
    <property type="protein sequence ID" value="PVI05604.1"/>
    <property type="molecule type" value="Genomic_DNA"/>
</dbReference>
<name>A0A2V1E7H3_9PLEO</name>
<gene>
    <name evidence="3" type="ORF">DM02DRAFT_668243</name>
</gene>
<proteinExistence type="predicted"/>
<dbReference type="OrthoDB" id="4831122at2759"/>
<organism evidence="3 4">
    <name type="scientific">Periconia macrospinosa</name>
    <dbReference type="NCBI Taxonomy" id="97972"/>
    <lineage>
        <taxon>Eukaryota</taxon>
        <taxon>Fungi</taxon>
        <taxon>Dikarya</taxon>
        <taxon>Ascomycota</taxon>
        <taxon>Pezizomycotina</taxon>
        <taxon>Dothideomycetes</taxon>
        <taxon>Pleosporomycetidae</taxon>
        <taxon>Pleosporales</taxon>
        <taxon>Massarineae</taxon>
        <taxon>Periconiaceae</taxon>
        <taxon>Periconia</taxon>
    </lineage>
</organism>
<dbReference type="Proteomes" id="UP000244855">
    <property type="component" value="Unassembled WGS sequence"/>
</dbReference>
<keyword evidence="2" id="KW-0732">Signal</keyword>
<evidence type="ECO:0000256" key="2">
    <source>
        <dbReference type="SAM" id="SignalP"/>
    </source>
</evidence>